<dbReference type="EMBL" id="AODQ01000084">
    <property type="protein sequence ID" value="EMR01877.1"/>
    <property type="molecule type" value="Genomic_DNA"/>
</dbReference>
<accession>M7N3K4</accession>
<proteinExistence type="predicted"/>
<name>M7N3K4_9BACT</name>
<sequence length="144" mass="16014">MKYLIIVFFALMSGGAMAQGSSVLAEQESLQMELDRVLIDRLLALGRVSHTGTPVADFLNTEEVQGYSDMMLRYTPSGAIDYLMVQYSPKVFLSIYAEDSDRIAQPAAHPEAALEAFRKLPISKIGVRFIMLQEGSRQAQHTLE</sequence>
<dbReference type="RefSeq" id="WP_009196366.1">
    <property type="nucleotide sequence ID" value="NZ_AODQ01000084.1"/>
</dbReference>
<feature type="signal peptide" evidence="1">
    <location>
        <begin position="1"/>
        <end position="18"/>
    </location>
</feature>
<feature type="chain" id="PRO_5004081855" evidence="1">
    <location>
        <begin position="19"/>
        <end position="144"/>
    </location>
</feature>
<dbReference type="Proteomes" id="UP000011910">
    <property type="component" value="Unassembled WGS sequence"/>
</dbReference>
<keyword evidence="3" id="KW-1185">Reference proteome</keyword>
<evidence type="ECO:0000313" key="2">
    <source>
        <dbReference type="EMBL" id="EMR01877.1"/>
    </source>
</evidence>
<reference evidence="2 3" key="1">
    <citation type="journal article" date="2013" name="Genome Announc.">
        <title>Draft Genome Sequence of Cesiribacter andamanensis Strain AMV16T, Isolated from a Soil Sample from a Mud Volcano in the Andaman Islands, India.</title>
        <authorList>
            <person name="Shivaji S."/>
            <person name="Ara S."/>
            <person name="Begum Z."/>
            <person name="Srinivas T.N."/>
            <person name="Singh A."/>
            <person name="Kumar Pinnaka A."/>
        </authorList>
    </citation>
    <scope>NUCLEOTIDE SEQUENCE [LARGE SCALE GENOMIC DNA]</scope>
    <source>
        <strain evidence="2 3">AMV16</strain>
    </source>
</reference>
<organism evidence="2 3">
    <name type="scientific">Cesiribacter andamanensis AMV16</name>
    <dbReference type="NCBI Taxonomy" id="1279009"/>
    <lineage>
        <taxon>Bacteria</taxon>
        <taxon>Pseudomonadati</taxon>
        <taxon>Bacteroidota</taxon>
        <taxon>Cytophagia</taxon>
        <taxon>Cytophagales</taxon>
        <taxon>Cesiribacteraceae</taxon>
        <taxon>Cesiribacter</taxon>
    </lineage>
</organism>
<protein>
    <submittedName>
        <fullName evidence="2">Uncharacterized protein</fullName>
    </submittedName>
</protein>
<keyword evidence="1" id="KW-0732">Signal</keyword>
<comment type="caution">
    <text evidence="2">The sequence shown here is derived from an EMBL/GenBank/DDBJ whole genome shotgun (WGS) entry which is preliminary data.</text>
</comment>
<dbReference type="AlphaFoldDB" id="M7N3K4"/>
<dbReference type="OrthoDB" id="9964160at2"/>
<evidence type="ECO:0000313" key="3">
    <source>
        <dbReference type="Proteomes" id="UP000011910"/>
    </source>
</evidence>
<evidence type="ECO:0000256" key="1">
    <source>
        <dbReference type="SAM" id="SignalP"/>
    </source>
</evidence>
<gene>
    <name evidence="2" type="ORF">ADICEAN_02979</name>
</gene>